<dbReference type="Pfam" id="PF13517">
    <property type="entry name" value="FG-GAP_3"/>
    <property type="match status" value="1"/>
</dbReference>
<comment type="caution">
    <text evidence="2">The sequence shown here is derived from an EMBL/GenBank/DDBJ whole genome shotgun (WGS) entry which is preliminary data.</text>
</comment>
<sequence>DSMQRFDYATICYADEWISDDYTIMGSTETETYTVISTVPTQEDIPVFMVYEPGEGDWYWITSSGTSMRGAESAEPVGWAEESNNYYYDTFYTDVNGDGIPDLVVYQNVNGAWYVQLGDGFGGFTDDGAWRTGYGTSSSGTQYQGKLGDVDGDGLPDAIIYEPGYGYWYVAYNTGYSFEDTHYRVLEGWATATFTGRYQVWAADVTGDGVVEFIAWEPAYGYWYVAYNTNPATDGAAYAREPAVWASGWAKSSTAGKYICDLADVDGDGDADVMAFEPGYGYHYVMLSNGSSFQNQGLWLSTWAKASFSGQYVPFYEDVNFDGMSDLVIWEPNYGYWYVAPSTGSSFSPGSTTLWLNPGALESFDGQYEPIPKQ</sequence>
<keyword evidence="1" id="KW-0732">Signal</keyword>
<name>A0A2M7H2H1_9BACT</name>
<gene>
    <name evidence="2" type="ORF">COW24_05395</name>
</gene>
<evidence type="ECO:0000313" key="2">
    <source>
        <dbReference type="EMBL" id="PIW36423.1"/>
    </source>
</evidence>
<dbReference type="PANTHER" id="PTHR46580">
    <property type="entry name" value="SENSOR KINASE-RELATED"/>
    <property type="match status" value="1"/>
</dbReference>
<dbReference type="Proteomes" id="UP000230292">
    <property type="component" value="Unassembled WGS sequence"/>
</dbReference>
<evidence type="ECO:0008006" key="4">
    <source>
        <dbReference type="Google" id="ProtNLM"/>
    </source>
</evidence>
<dbReference type="InterPro" id="IPR013517">
    <property type="entry name" value="FG-GAP"/>
</dbReference>
<accession>A0A2M7H2H1</accession>
<organism evidence="2 3">
    <name type="scientific">Candidatus Kerfeldbacteria bacterium CG15_BIG_FIL_POST_REV_8_21_14_020_45_12</name>
    <dbReference type="NCBI Taxonomy" id="2014247"/>
    <lineage>
        <taxon>Bacteria</taxon>
        <taxon>Candidatus Kerfeldiibacteriota</taxon>
    </lineage>
</organism>
<dbReference type="SUPFAM" id="SSF69318">
    <property type="entry name" value="Integrin alpha N-terminal domain"/>
    <property type="match status" value="1"/>
</dbReference>
<evidence type="ECO:0000313" key="3">
    <source>
        <dbReference type="Proteomes" id="UP000230292"/>
    </source>
</evidence>
<proteinExistence type="predicted"/>
<dbReference type="InterPro" id="IPR028994">
    <property type="entry name" value="Integrin_alpha_N"/>
</dbReference>
<dbReference type="Gene3D" id="2.130.10.130">
    <property type="entry name" value="Integrin alpha, N-terminal"/>
    <property type="match status" value="2"/>
</dbReference>
<feature type="non-terminal residue" evidence="2">
    <location>
        <position position="1"/>
    </location>
</feature>
<dbReference type="EMBL" id="PFGC01000054">
    <property type="protein sequence ID" value="PIW36423.1"/>
    <property type="molecule type" value="Genomic_DNA"/>
</dbReference>
<reference evidence="2 3" key="1">
    <citation type="submission" date="2017-09" db="EMBL/GenBank/DDBJ databases">
        <title>Depth-based differentiation of microbial function through sediment-hosted aquifers and enrichment of novel symbionts in the deep terrestrial subsurface.</title>
        <authorList>
            <person name="Probst A.J."/>
            <person name="Ladd B."/>
            <person name="Jarett J.K."/>
            <person name="Geller-Mcgrath D.E."/>
            <person name="Sieber C.M."/>
            <person name="Emerson J.B."/>
            <person name="Anantharaman K."/>
            <person name="Thomas B.C."/>
            <person name="Malmstrom R."/>
            <person name="Stieglmeier M."/>
            <person name="Klingl A."/>
            <person name="Woyke T."/>
            <person name="Ryan C.M."/>
            <person name="Banfield J.F."/>
        </authorList>
    </citation>
    <scope>NUCLEOTIDE SEQUENCE [LARGE SCALE GENOMIC DNA]</scope>
    <source>
        <strain evidence="2">CG15_BIG_FIL_POST_REV_8_21_14_020_45_12</strain>
    </source>
</reference>
<protein>
    <recommendedName>
        <fullName evidence="4">VCBS repeat-containing protein</fullName>
    </recommendedName>
</protein>
<dbReference type="AlphaFoldDB" id="A0A2M7H2H1"/>
<evidence type="ECO:0000256" key="1">
    <source>
        <dbReference type="ARBA" id="ARBA00022729"/>
    </source>
</evidence>